<dbReference type="Gene3D" id="1.20.120.1490">
    <property type="match status" value="1"/>
</dbReference>
<organism evidence="1 2">
    <name type="scientific">Sinorhizobium kostiense</name>
    <dbReference type="NCBI Taxonomy" id="76747"/>
    <lineage>
        <taxon>Bacteria</taxon>
        <taxon>Pseudomonadati</taxon>
        <taxon>Pseudomonadota</taxon>
        <taxon>Alphaproteobacteria</taxon>
        <taxon>Hyphomicrobiales</taxon>
        <taxon>Rhizobiaceae</taxon>
        <taxon>Sinorhizobium/Ensifer group</taxon>
        <taxon>Sinorhizobium</taxon>
    </lineage>
</organism>
<evidence type="ECO:0000313" key="2">
    <source>
        <dbReference type="Proteomes" id="UP000730739"/>
    </source>
</evidence>
<sequence>MTALIAILMPLTAVAESAHVHSSPYAGQEHRPIKSLSPEDIAELENGGGWGLAKAAELNGIPGPSHVLKMKDDLDLTAEQEEEVTSIFEHMRSAAVSAGKGLIAGERALETAFRERSIDRDGLWEYLHRIEASRAKLRYAHLAAHLEMVRVLSAAQIDRYNELRGYSR</sequence>
<dbReference type="EMBL" id="JAGILA010000007">
    <property type="protein sequence ID" value="MBP2238166.1"/>
    <property type="molecule type" value="Genomic_DNA"/>
</dbReference>
<keyword evidence="2" id="KW-1185">Reference proteome</keyword>
<accession>A0ABS4R703</accession>
<dbReference type="Proteomes" id="UP000730739">
    <property type="component" value="Unassembled WGS sequence"/>
</dbReference>
<evidence type="ECO:0000313" key="1">
    <source>
        <dbReference type="EMBL" id="MBP2238166.1"/>
    </source>
</evidence>
<name>A0ABS4R703_9HYPH</name>
<proteinExistence type="predicted"/>
<protein>
    <submittedName>
        <fullName evidence="1">Spy/CpxP family protein refolding chaperone</fullName>
    </submittedName>
</protein>
<comment type="caution">
    <text evidence="1">The sequence shown here is derived from an EMBL/GenBank/DDBJ whole genome shotgun (WGS) entry which is preliminary data.</text>
</comment>
<reference evidence="1 2" key="1">
    <citation type="submission" date="2021-03" db="EMBL/GenBank/DDBJ databases">
        <title>Genomic Encyclopedia of Type Strains, Phase IV (KMG-IV): sequencing the most valuable type-strain genomes for metagenomic binning, comparative biology and taxonomic classification.</title>
        <authorList>
            <person name="Goeker M."/>
        </authorList>
    </citation>
    <scope>NUCLEOTIDE SEQUENCE [LARGE SCALE GENOMIC DNA]</scope>
    <source>
        <strain evidence="1 2">DSM 13372</strain>
    </source>
</reference>
<gene>
    <name evidence="1" type="ORF">J2Z31_004693</name>
</gene>